<dbReference type="GO" id="GO:0032259">
    <property type="term" value="P:methylation"/>
    <property type="evidence" value="ECO:0007669"/>
    <property type="project" value="UniProtKB-KW"/>
</dbReference>
<dbReference type="AlphaFoldDB" id="A0AAF0CSV2"/>
<dbReference type="GO" id="GO:0008757">
    <property type="term" value="F:S-adenosylmethionine-dependent methyltransferase activity"/>
    <property type="evidence" value="ECO:0007669"/>
    <property type="project" value="InterPro"/>
</dbReference>
<keyword evidence="3" id="KW-1185">Reference proteome</keyword>
<organism evidence="2 3">
    <name type="scientific">Synoicihabitans lomoniglobus</name>
    <dbReference type="NCBI Taxonomy" id="2909285"/>
    <lineage>
        <taxon>Bacteria</taxon>
        <taxon>Pseudomonadati</taxon>
        <taxon>Verrucomicrobiota</taxon>
        <taxon>Opitutia</taxon>
        <taxon>Opitutales</taxon>
        <taxon>Opitutaceae</taxon>
        <taxon>Synoicihabitans</taxon>
    </lineage>
</organism>
<keyword evidence="2" id="KW-0808">Transferase</keyword>
<dbReference type="KEGG" id="slom:PXH66_11190"/>
<sequence length="252" mass="28363">MNIFRLRMVWERLARDDPYWAVLTAPDKVGNQWKLDAFFQTGIEDVEASLAVIDQHCPDLAKDRALDFGCGVGRLSQALAKTYQSVVGVDVAAKMLELAARHNRAPEQVSFVHNTRADLSKFPAGSFDLVFSLITLQHIPADLIRSYLPEFVRVLRPGGVIYFQLPTSVPPEPIEARKWSWYPPTMATRLKRWGGRWFRRFTGVGDPMRMNALPVAEVESLLQSAGAHMVAIIDQPVTDDCPSNVYIARRPT</sequence>
<evidence type="ECO:0000259" key="1">
    <source>
        <dbReference type="Pfam" id="PF08241"/>
    </source>
</evidence>
<name>A0AAF0CSV2_9BACT</name>
<dbReference type="SUPFAM" id="SSF53335">
    <property type="entry name" value="S-adenosyl-L-methionine-dependent methyltransferases"/>
    <property type="match status" value="1"/>
</dbReference>
<keyword evidence="2" id="KW-0489">Methyltransferase</keyword>
<reference evidence="2" key="1">
    <citation type="submission" date="2023-03" db="EMBL/GenBank/DDBJ databases">
        <title>Lomoglobus Profundus gen. nov., sp. nov., a novel member of the phylum Verrucomicrobia, isolated from deep-marine sediment of South China Sea.</title>
        <authorList>
            <person name="Ahmad T."/>
            <person name="Ishaq S.E."/>
            <person name="Wang F."/>
        </authorList>
    </citation>
    <scope>NUCLEOTIDE SEQUENCE</scope>
    <source>
        <strain evidence="2">LMO-M01</strain>
    </source>
</reference>
<evidence type="ECO:0000313" key="3">
    <source>
        <dbReference type="Proteomes" id="UP001218638"/>
    </source>
</evidence>
<dbReference type="Pfam" id="PF08241">
    <property type="entry name" value="Methyltransf_11"/>
    <property type="match status" value="1"/>
</dbReference>
<proteinExistence type="predicted"/>
<dbReference type="InterPro" id="IPR013216">
    <property type="entry name" value="Methyltransf_11"/>
</dbReference>
<accession>A0AAF0CSV2</accession>
<dbReference type="CDD" id="cd02440">
    <property type="entry name" value="AdoMet_MTases"/>
    <property type="match status" value="1"/>
</dbReference>
<gene>
    <name evidence="2" type="ORF">PXH66_11190</name>
</gene>
<protein>
    <submittedName>
        <fullName evidence="2">Methyltransferase domain-containing protein</fullName>
    </submittedName>
</protein>
<evidence type="ECO:0000313" key="2">
    <source>
        <dbReference type="EMBL" id="WED67413.1"/>
    </source>
</evidence>
<dbReference type="PANTHER" id="PTHR43861">
    <property type="entry name" value="TRANS-ACONITATE 2-METHYLTRANSFERASE-RELATED"/>
    <property type="match status" value="1"/>
</dbReference>
<dbReference type="RefSeq" id="WP_330931567.1">
    <property type="nucleotide sequence ID" value="NZ_CP119075.1"/>
</dbReference>
<dbReference type="InterPro" id="IPR029063">
    <property type="entry name" value="SAM-dependent_MTases_sf"/>
</dbReference>
<dbReference type="EMBL" id="CP119075">
    <property type="protein sequence ID" value="WED67413.1"/>
    <property type="molecule type" value="Genomic_DNA"/>
</dbReference>
<dbReference type="Gene3D" id="3.40.50.150">
    <property type="entry name" value="Vaccinia Virus protein VP39"/>
    <property type="match status" value="1"/>
</dbReference>
<dbReference type="Proteomes" id="UP001218638">
    <property type="component" value="Chromosome"/>
</dbReference>
<dbReference type="PANTHER" id="PTHR43861:SF1">
    <property type="entry name" value="TRANS-ACONITATE 2-METHYLTRANSFERASE"/>
    <property type="match status" value="1"/>
</dbReference>
<feature type="domain" description="Methyltransferase type 11" evidence="1">
    <location>
        <begin position="66"/>
        <end position="163"/>
    </location>
</feature>